<dbReference type="AlphaFoldDB" id="A0A1M5L162"/>
<dbReference type="RefSeq" id="WP_317043438.1">
    <property type="nucleotide sequence ID" value="NZ_FQWH01000003.1"/>
</dbReference>
<dbReference type="Gene3D" id="3.40.50.2000">
    <property type="entry name" value="Glycogen Phosphorylase B"/>
    <property type="match status" value="1"/>
</dbReference>
<dbReference type="GO" id="GO:0016757">
    <property type="term" value="F:glycosyltransferase activity"/>
    <property type="evidence" value="ECO:0007669"/>
    <property type="project" value="UniProtKB-ARBA"/>
</dbReference>
<dbReference type="InterPro" id="IPR028098">
    <property type="entry name" value="Glyco_trans_4-like_N"/>
</dbReference>
<gene>
    <name evidence="2" type="ORF">SAMN05444388_103289</name>
</gene>
<dbReference type="EMBL" id="FQWH01000003">
    <property type="protein sequence ID" value="SHG58685.1"/>
    <property type="molecule type" value="Genomic_DNA"/>
</dbReference>
<reference evidence="2 3" key="1">
    <citation type="submission" date="2016-11" db="EMBL/GenBank/DDBJ databases">
        <authorList>
            <person name="Jaros S."/>
            <person name="Januszkiewicz K."/>
            <person name="Wedrychowicz H."/>
        </authorList>
    </citation>
    <scope>NUCLEOTIDE SEQUENCE [LARGE SCALE GENOMIC DNA]</scope>
    <source>
        <strain evidence="2 3">DSM 6792</strain>
    </source>
</reference>
<name>A0A1M5L162_FLAJO</name>
<evidence type="ECO:0000259" key="1">
    <source>
        <dbReference type="Pfam" id="PF13439"/>
    </source>
</evidence>
<evidence type="ECO:0000313" key="3">
    <source>
        <dbReference type="Proteomes" id="UP000184112"/>
    </source>
</evidence>
<sequence>MMHIAFLTSEFPHAKIHSSAGIGTSIKNLAKTLVKEGIKVTIFVYGQNVQEIIEENGLTIHLIKNKKYRFLGWFFHRKHIQNYCCSIIKKDKIDLLEAPDWTGITAFMNFSIPLVIRFHGSDTYFCHLENRKQKRKNFWFEKKQHT</sequence>
<feature type="domain" description="Glycosyltransferase subfamily 4-like N-terminal" evidence="1">
    <location>
        <begin position="21"/>
        <end position="144"/>
    </location>
</feature>
<evidence type="ECO:0000313" key="2">
    <source>
        <dbReference type="EMBL" id="SHG58685.1"/>
    </source>
</evidence>
<proteinExistence type="predicted"/>
<dbReference type="Pfam" id="PF13439">
    <property type="entry name" value="Glyco_transf_4"/>
    <property type="match status" value="1"/>
</dbReference>
<dbReference type="Proteomes" id="UP000184112">
    <property type="component" value="Unassembled WGS sequence"/>
</dbReference>
<organism evidence="2 3">
    <name type="scientific">Flavobacterium johnsoniae</name>
    <name type="common">Cytophaga johnsonae</name>
    <dbReference type="NCBI Taxonomy" id="986"/>
    <lineage>
        <taxon>Bacteria</taxon>
        <taxon>Pseudomonadati</taxon>
        <taxon>Bacteroidota</taxon>
        <taxon>Flavobacteriia</taxon>
        <taxon>Flavobacteriales</taxon>
        <taxon>Flavobacteriaceae</taxon>
        <taxon>Flavobacterium</taxon>
    </lineage>
</organism>
<accession>A0A1M5L162</accession>
<keyword evidence="2" id="KW-0808">Transferase</keyword>
<protein>
    <submittedName>
        <fullName evidence="2">Glycosyltransferase Family 4</fullName>
    </submittedName>
</protein>
<dbReference type="SUPFAM" id="SSF53756">
    <property type="entry name" value="UDP-Glycosyltransferase/glycogen phosphorylase"/>
    <property type="match status" value="1"/>
</dbReference>